<evidence type="ECO:0000256" key="2">
    <source>
        <dbReference type="ARBA" id="ARBA00023136"/>
    </source>
</evidence>
<dbReference type="Gene3D" id="3.30.1330.60">
    <property type="entry name" value="OmpA-like domain"/>
    <property type="match status" value="1"/>
</dbReference>
<organism evidence="7 8">
    <name type="scientific">Loktanella fryxellensis</name>
    <dbReference type="NCBI Taxonomy" id="245187"/>
    <lineage>
        <taxon>Bacteria</taxon>
        <taxon>Pseudomonadati</taxon>
        <taxon>Pseudomonadota</taxon>
        <taxon>Alphaproteobacteria</taxon>
        <taxon>Rhodobacterales</taxon>
        <taxon>Roseobacteraceae</taxon>
        <taxon>Loktanella</taxon>
    </lineage>
</organism>
<comment type="subcellular location">
    <subcellularLocation>
        <location evidence="1">Cell outer membrane</location>
    </subcellularLocation>
</comment>
<dbReference type="Proteomes" id="UP000199585">
    <property type="component" value="Unassembled WGS sequence"/>
</dbReference>
<evidence type="ECO:0000256" key="1">
    <source>
        <dbReference type="ARBA" id="ARBA00004442"/>
    </source>
</evidence>
<proteinExistence type="predicted"/>
<evidence type="ECO:0000313" key="7">
    <source>
        <dbReference type="EMBL" id="SEN37121.1"/>
    </source>
</evidence>
<dbReference type="PANTHER" id="PTHR30329">
    <property type="entry name" value="STATOR ELEMENT OF FLAGELLAR MOTOR COMPLEX"/>
    <property type="match status" value="1"/>
</dbReference>
<evidence type="ECO:0000256" key="5">
    <source>
        <dbReference type="SAM" id="SignalP"/>
    </source>
</evidence>
<dbReference type="SUPFAM" id="SSF103088">
    <property type="entry name" value="OmpA-like"/>
    <property type="match status" value="1"/>
</dbReference>
<reference evidence="7 8" key="1">
    <citation type="submission" date="2016-10" db="EMBL/GenBank/DDBJ databases">
        <authorList>
            <person name="de Groot N.N."/>
        </authorList>
    </citation>
    <scope>NUCLEOTIDE SEQUENCE [LARGE SCALE GENOMIC DNA]</scope>
    <source>
        <strain evidence="7 8">DSM 16213</strain>
    </source>
</reference>
<feature type="chain" id="PRO_5011497364" evidence="5">
    <location>
        <begin position="27"/>
        <end position="222"/>
    </location>
</feature>
<dbReference type="GO" id="GO:0009279">
    <property type="term" value="C:cell outer membrane"/>
    <property type="evidence" value="ECO:0007669"/>
    <property type="project" value="UniProtKB-SubCell"/>
</dbReference>
<dbReference type="InterPro" id="IPR006665">
    <property type="entry name" value="OmpA-like"/>
</dbReference>
<name>A0A1H8FZ46_9RHOB</name>
<dbReference type="PANTHER" id="PTHR30329:SF21">
    <property type="entry name" value="LIPOPROTEIN YIAD-RELATED"/>
    <property type="match status" value="1"/>
</dbReference>
<evidence type="ECO:0000259" key="6">
    <source>
        <dbReference type="PROSITE" id="PS51123"/>
    </source>
</evidence>
<dbReference type="InterPro" id="IPR050330">
    <property type="entry name" value="Bact_OuterMem_StrucFunc"/>
</dbReference>
<protein>
    <submittedName>
        <fullName evidence="7">Outer membrane protein OmpA</fullName>
    </submittedName>
</protein>
<dbReference type="PRINTS" id="PR01021">
    <property type="entry name" value="OMPADOMAIN"/>
</dbReference>
<sequence>MRGTGTMNAFPTATALAAALALGACAPQPGPATGAGATPGFGAATALNAAAMTNAAGATAHLGGRFAAEVDTTVTFGFNSAQLDAAAQATLTRQANWIRQFPEVRFRVYGHTDLVGSDSYNQSLGLARANAVVAFLSRQGISPTRLEALVSYGETRPVVATQAPEQQNRRTVTEVSGFVAGSPMLLNGKYAAVIFREYVASAVPPSTLSSGESTSGGGAAPE</sequence>
<dbReference type="PROSITE" id="PS51257">
    <property type="entry name" value="PROKAR_LIPOPROTEIN"/>
    <property type="match status" value="1"/>
</dbReference>
<gene>
    <name evidence="7" type="ORF">SAMN04488003_11448</name>
</gene>
<dbReference type="CDD" id="cd07185">
    <property type="entry name" value="OmpA_C-like"/>
    <property type="match status" value="1"/>
</dbReference>
<dbReference type="Pfam" id="PF00691">
    <property type="entry name" value="OmpA"/>
    <property type="match status" value="1"/>
</dbReference>
<accession>A0A1H8FZ46</accession>
<dbReference type="InterPro" id="IPR006664">
    <property type="entry name" value="OMP_bac"/>
</dbReference>
<dbReference type="EMBL" id="FOCI01000014">
    <property type="protein sequence ID" value="SEN37121.1"/>
    <property type="molecule type" value="Genomic_DNA"/>
</dbReference>
<keyword evidence="8" id="KW-1185">Reference proteome</keyword>
<dbReference type="STRING" id="245187.SAMN04488003_11448"/>
<keyword evidence="5" id="KW-0732">Signal</keyword>
<dbReference type="AlphaFoldDB" id="A0A1H8FZ46"/>
<feature type="domain" description="OmpA-like" evidence="6">
    <location>
        <begin position="63"/>
        <end position="179"/>
    </location>
</feature>
<dbReference type="PROSITE" id="PS51123">
    <property type="entry name" value="OMPA_2"/>
    <property type="match status" value="1"/>
</dbReference>
<keyword evidence="3" id="KW-0998">Cell outer membrane</keyword>
<feature type="signal peptide" evidence="5">
    <location>
        <begin position="1"/>
        <end position="26"/>
    </location>
</feature>
<evidence type="ECO:0000256" key="4">
    <source>
        <dbReference type="PROSITE-ProRule" id="PRU00473"/>
    </source>
</evidence>
<evidence type="ECO:0000256" key="3">
    <source>
        <dbReference type="ARBA" id="ARBA00023237"/>
    </source>
</evidence>
<evidence type="ECO:0000313" key="8">
    <source>
        <dbReference type="Proteomes" id="UP000199585"/>
    </source>
</evidence>
<keyword evidence="2 4" id="KW-0472">Membrane</keyword>
<dbReference type="InterPro" id="IPR036737">
    <property type="entry name" value="OmpA-like_sf"/>
</dbReference>